<organism evidence="16 17">
    <name type="scientific">Rhodopseudomonas pseudopalustris</name>
    <dbReference type="NCBI Taxonomy" id="1513892"/>
    <lineage>
        <taxon>Bacteria</taxon>
        <taxon>Pseudomonadati</taxon>
        <taxon>Pseudomonadota</taxon>
        <taxon>Alphaproteobacteria</taxon>
        <taxon>Hyphomicrobiales</taxon>
        <taxon>Nitrobacteraceae</taxon>
        <taxon>Rhodopseudomonas</taxon>
    </lineage>
</organism>
<proteinExistence type="inferred from homology"/>
<dbReference type="OrthoDB" id="5292471at2"/>
<dbReference type="NCBIfam" id="TIGR00052">
    <property type="entry name" value="nudix-type nucleoside diphosphatase, YffH/AdpP family"/>
    <property type="match status" value="1"/>
</dbReference>
<feature type="binding site" evidence="13">
    <location>
        <position position="116"/>
    </location>
    <ligand>
        <name>Mg(2+)</name>
        <dbReference type="ChEBI" id="CHEBI:18420"/>
        <label>1</label>
    </ligand>
</feature>
<comment type="function">
    <text evidence="8">Acts on ADP-mannose and ADP-glucose as well as ADP-ribose. Prevents glycogen biosynthesis. The reaction catalyzed by this enzyme is a limiting step of the gluconeogenic process.</text>
</comment>
<evidence type="ECO:0000256" key="13">
    <source>
        <dbReference type="PIRSR" id="PIRSR604385-2"/>
    </source>
</evidence>
<dbReference type="Gene3D" id="3.90.79.10">
    <property type="entry name" value="Nucleoside Triphosphate Pyrophosphohydrolase"/>
    <property type="match status" value="1"/>
</dbReference>
<feature type="short sequence motif" description="Nudix box" evidence="14">
    <location>
        <begin position="97"/>
        <end position="119"/>
    </location>
</feature>
<evidence type="ECO:0000256" key="9">
    <source>
        <dbReference type="ARBA" id="ARBA00030162"/>
    </source>
</evidence>
<evidence type="ECO:0000256" key="4">
    <source>
        <dbReference type="ARBA" id="ARBA00013297"/>
    </source>
</evidence>
<comment type="similarity">
    <text evidence="2">Belongs to the Nudix hydrolase family. NudF subfamily.</text>
</comment>
<evidence type="ECO:0000256" key="7">
    <source>
        <dbReference type="ARBA" id="ARBA00022842"/>
    </source>
</evidence>
<sequence length="212" mass="23121">MSEIDWTDQLADREADVTVSAPEMIGRGFMTYERYEVSLRRDGEPPLLQRRDVLRASRVAAVIPIDLARDAVVLIRQFRLPAHLATGRGDMVEVVAGRVEADEAAVDAARRECIEEIGIAPDRLVELYSVLATPGFTDEQIIFFAGFVDSTVVPPRGGVADEDEDTQPFVVPIDAALAALASGEIANALLYSALQWLALNRGALQNVFNRAA</sequence>
<dbReference type="PANTHER" id="PTHR11839:SF5">
    <property type="entry name" value="ADP-RIBOSE PYROPHOSPHATASE"/>
    <property type="match status" value="1"/>
</dbReference>
<keyword evidence="6" id="KW-0378">Hydrolase</keyword>
<dbReference type="Pfam" id="PF00293">
    <property type="entry name" value="NUDIX"/>
    <property type="match status" value="1"/>
</dbReference>
<dbReference type="SUPFAM" id="SSF55811">
    <property type="entry name" value="Nudix"/>
    <property type="match status" value="1"/>
</dbReference>
<keyword evidence="5 13" id="KW-0479">Metal-binding</keyword>
<dbReference type="PROSITE" id="PS51462">
    <property type="entry name" value="NUDIX"/>
    <property type="match status" value="1"/>
</dbReference>
<dbReference type="InterPro" id="IPR004385">
    <property type="entry name" value="NDP_pyrophosphatase"/>
</dbReference>
<feature type="binding site" evidence="13">
    <location>
        <position position="164"/>
    </location>
    <ligand>
        <name>Mg(2+)</name>
        <dbReference type="ChEBI" id="CHEBI:18420"/>
        <label>1</label>
    </ligand>
</feature>
<dbReference type="EMBL" id="FODT01000003">
    <property type="protein sequence ID" value="SEO56500.1"/>
    <property type="molecule type" value="Genomic_DNA"/>
</dbReference>
<protein>
    <recommendedName>
        <fullName evidence="4">ADP-ribose pyrophosphatase</fullName>
        <ecNumber evidence="3">3.6.1.13</ecNumber>
    </recommendedName>
    <alternativeName>
        <fullName evidence="9">ADP-ribose diphosphatase</fullName>
    </alternativeName>
    <alternativeName>
        <fullName evidence="11">ADP-ribose phosphohydrolase</fullName>
    </alternativeName>
    <alternativeName>
        <fullName evidence="10">Adenosine diphosphoribose pyrophosphatase</fullName>
    </alternativeName>
</protein>
<keyword evidence="17" id="KW-1185">Reference proteome</keyword>
<gene>
    <name evidence="16" type="ORF">SAMN05444123_103318</name>
</gene>
<evidence type="ECO:0000256" key="10">
    <source>
        <dbReference type="ARBA" id="ARBA00030308"/>
    </source>
</evidence>
<feature type="binding site" evidence="13">
    <location>
        <position position="112"/>
    </location>
    <ligand>
        <name>Mg(2+)</name>
        <dbReference type="ChEBI" id="CHEBI:18420"/>
        <label>1</label>
    </ligand>
</feature>
<evidence type="ECO:0000259" key="15">
    <source>
        <dbReference type="PROSITE" id="PS51462"/>
    </source>
</evidence>
<reference evidence="17" key="1">
    <citation type="submission" date="2016-10" db="EMBL/GenBank/DDBJ databases">
        <authorList>
            <person name="Varghese N."/>
            <person name="Submissions S."/>
        </authorList>
    </citation>
    <scope>NUCLEOTIDE SEQUENCE [LARGE SCALE GENOMIC DNA]</scope>
    <source>
        <strain evidence="17">DSM 123</strain>
    </source>
</reference>
<feature type="binding site" evidence="13">
    <location>
        <position position="96"/>
    </location>
    <ligand>
        <name>Mg(2+)</name>
        <dbReference type="ChEBI" id="CHEBI:18420"/>
        <label>1</label>
    </ligand>
</feature>
<dbReference type="GO" id="GO:0005829">
    <property type="term" value="C:cytosol"/>
    <property type="evidence" value="ECO:0007669"/>
    <property type="project" value="TreeGrafter"/>
</dbReference>
<evidence type="ECO:0000313" key="16">
    <source>
        <dbReference type="EMBL" id="SEO56500.1"/>
    </source>
</evidence>
<evidence type="ECO:0000313" key="17">
    <source>
        <dbReference type="Proteomes" id="UP000199615"/>
    </source>
</evidence>
<dbReference type="GO" id="GO:0047631">
    <property type="term" value="F:ADP-ribose diphosphatase activity"/>
    <property type="evidence" value="ECO:0007669"/>
    <property type="project" value="UniProtKB-EC"/>
</dbReference>
<dbReference type="RefSeq" id="WP_092683155.1">
    <property type="nucleotide sequence ID" value="NZ_FODT01000003.1"/>
</dbReference>
<dbReference type="GO" id="GO:0019693">
    <property type="term" value="P:ribose phosphate metabolic process"/>
    <property type="evidence" value="ECO:0007669"/>
    <property type="project" value="TreeGrafter"/>
</dbReference>
<dbReference type="AlphaFoldDB" id="A0A1H8QQL8"/>
<comment type="cofactor">
    <cofactor evidence="1 13">
        <name>Mg(2+)</name>
        <dbReference type="ChEBI" id="CHEBI:18420"/>
    </cofactor>
</comment>
<dbReference type="GO" id="GO:0019144">
    <property type="term" value="F:ADP-sugar diphosphatase activity"/>
    <property type="evidence" value="ECO:0007669"/>
    <property type="project" value="TreeGrafter"/>
</dbReference>
<accession>A0A1H8QQL8</accession>
<feature type="domain" description="Nudix hydrolase" evidence="15">
    <location>
        <begin position="55"/>
        <end position="193"/>
    </location>
</feature>
<evidence type="ECO:0000256" key="12">
    <source>
        <dbReference type="ARBA" id="ARBA00049546"/>
    </source>
</evidence>
<dbReference type="GO" id="GO:0046872">
    <property type="term" value="F:metal ion binding"/>
    <property type="evidence" value="ECO:0007669"/>
    <property type="project" value="UniProtKB-KW"/>
</dbReference>
<evidence type="ECO:0000256" key="6">
    <source>
        <dbReference type="ARBA" id="ARBA00022801"/>
    </source>
</evidence>
<evidence type="ECO:0000256" key="14">
    <source>
        <dbReference type="PIRSR" id="PIRSR604385-3"/>
    </source>
</evidence>
<evidence type="ECO:0000256" key="3">
    <source>
        <dbReference type="ARBA" id="ARBA00012453"/>
    </source>
</evidence>
<evidence type="ECO:0000256" key="5">
    <source>
        <dbReference type="ARBA" id="ARBA00022723"/>
    </source>
</evidence>
<evidence type="ECO:0000256" key="2">
    <source>
        <dbReference type="ARBA" id="ARBA00007482"/>
    </source>
</evidence>
<name>A0A1H8QQL8_9BRAD</name>
<comment type="catalytic activity">
    <reaction evidence="12">
        <text>ADP-D-ribose + H2O = D-ribose 5-phosphate + AMP + 2 H(+)</text>
        <dbReference type="Rhea" id="RHEA:10412"/>
        <dbReference type="ChEBI" id="CHEBI:15377"/>
        <dbReference type="ChEBI" id="CHEBI:15378"/>
        <dbReference type="ChEBI" id="CHEBI:57967"/>
        <dbReference type="ChEBI" id="CHEBI:78346"/>
        <dbReference type="ChEBI" id="CHEBI:456215"/>
        <dbReference type="EC" id="3.6.1.13"/>
    </reaction>
</comment>
<dbReference type="PANTHER" id="PTHR11839">
    <property type="entry name" value="UDP/ADP-SUGAR PYROPHOSPHATASE"/>
    <property type="match status" value="1"/>
</dbReference>
<dbReference type="GO" id="GO:0006753">
    <property type="term" value="P:nucleoside phosphate metabolic process"/>
    <property type="evidence" value="ECO:0007669"/>
    <property type="project" value="TreeGrafter"/>
</dbReference>
<evidence type="ECO:0000256" key="11">
    <source>
        <dbReference type="ARBA" id="ARBA00033056"/>
    </source>
</evidence>
<dbReference type="EC" id="3.6.1.13" evidence="3"/>
<dbReference type="InterPro" id="IPR015797">
    <property type="entry name" value="NUDIX_hydrolase-like_dom_sf"/>
</dbReference>
<dbReference type="InterPro" id="IPR000086">
    <property type="entry name" value="NUDIX_hydrolase_dom"/>
</dbReference>
<evidence type="ECO:0000256" key="8">
    <source>
        <dbReference type="ARBA" id="ARBA00025164"/>
    </source>
</evidence>
<keyword evidence="7 13" id="KW-0460">Magnesium</keyword>
<evidence type="ECO:0000256" key="1">
    <source>
        <dbReference type="ARBA" id="ARBA00001946"/>
    </source>
</evidence>
<dbReference type="Proteomes" id="UP000199615">
    <property type="component" value="Unassembled WGS sequence"/>
</dbReference>